<keyword evidence="1" id="KW-0812">Transmembrane</keyword>
<feature type="transmembrane region" description="Helical" evidence="1">
    <location>
        <begin position="20"/>
        <end position="42"/>
    </location>
</feature>
<reference evidence="2" key="1">
    <citation type="submission" date="2018-05" db="EMBL/GenBank/DDBJ databases">
        <authorList>
            <person name="Lanie J.A."/>
            <person name="Ng W.-L."/>
            <person name="Kazmierczak K.M."/>
            <person name="Andrzejewski T.M."/>
            <person name="Davidsen T.M."/>
            <person name="Wayne K.J."/>
            <person name="Tettelin H."/>
            <person name="Glass J.I."/>
            <person name="Rusch D."/>
            <person name="Podicherti R."/>
            <person name="Tsui H.-C.T."/>
            <person name="Winkler M.E."/>
        </authorList>
    </citation>
    <scope>NUCLEOTIDE SEQUENCE</scope>
</reference>
<proteinExistence type="predicted"/>
<name>A0A381QYY0_9ZZZZ</name>
<accession>A0A381QYY0</accession>
<dbReference type="EMBL" id="UINC01001601">
    <property type="protein sequence ID" value="SUZ84656.1"/>
    <property type="molecule type" value="Genomic_DNA"/>
</dbReference>
<organism evidence="2">
    <name type="scientific">marine metagenome</name>
    <dbReference type="NCBI Taxonomy" id="408172"/>
    <lineage>
        <taxon>unclassified sequences</taxon>
        <taxon>metagenomes</taxon>
        <taxon>ecological metagenomes</taxon>
    </lineage>
</organism>
<evidence type="ECO:0000256" key="1">
    <source>
        <dbReference type="SAM" id="Phobius"/>
    </source>
</evidence>
<sequence>VNLVASTLINGAFASRASRLAISVFPTPVGPIIRMFLGVISLRRNSSATWARRHRFRRAIATARLASDWPMMCLSSSSTISRGVI</sequence>
<keyword evidence="1" id="KW-0472">Membrane</keyword>
<protein>
    <submittedName>
        <fullName evidence="2">Uncharacterized protein</fullName>
    </submittedName>
</protein>
<feature type="non-terminal residue" evidence="2">
    <location>
        <position position="1"/>
    </location>
</feature>
<gene>
    <name evidence="2" type="ORF">METZ01_LOCUS37510</name>
</gene>
<dbReference type="AlphaFoldDB" id="A0A381QYY0"/>
<keyword evidence="1" id="KW-1133">Transmembrane helix</keyword>
<evidence type="ECO:0000313" key="2">
    <source>
        <dbReference type="EMBL" id="SUZ84656.1"/>
    </source>
</evidence>